<keyword evidence="2" id="KW-1185">Reference proteome</keyword>
<reference evidence="1 2" key="1">
    <citation type="journal article" date="2013" name="Curr. Biol.">
        <title>The Genome of the Foraminiferan Reticulomyxa filosa.</title>
        <authorList>
            <person name="Glockner G."/>
            <person name="Hulsmann N."/>
            <person name="Schleicher M."/>
            <person name="Noegel A.A."/>
            <person name="Eichinger L."/>
            <person name="Gallinger C."/>
            <person name="Pawlowski J."/>
            <person name="Sierra R."/>
            <person name="Euteneuer U."/>
            <person name="Pillet L."/>
            <person name="Moustafa A."/>
            <person name="Platzer M."/>
            <person name="Groth M."/>
            <person name="Szafranski K."/>
            <person name="Schliwa M."/>
        </authorList>
    </citation>
    <scope>NUCLEOTIDE SEQUENCE [LARGE SCALE GENOMIC DNA]</scope>
</reference>
<proteinExistence type="predicted"/>
<dbReference type="SUPFAM" id="SSF117281">
    <property type="entry name" value="Kelch motif"/>
    <property type="match status" value="1"/>
</dbReference>
<dbReference type="EMBL" id="ASPP01026197">
    <property type="protein sequence ID" value="ETO07392.1"/>
    <property type="molecule type" value="Genomic_DNA"/>
</dbReference>
<dbReference type="AlphaFoldDB" id="X6M1X3"/>
<accession>X6M1X3</accession>
<dbReference type="Gene3D" id="2.120.10.80">
    <property type="entry name" value="Kelch-type beta propeller"/>
    <property type="match status" value="1"/>
</dbReference>
<evidence type="ECO:0000313" key="2">
    <source>
        <dbReference type="Proteomes" id="UP000023152"/>
    </source>
</evidence>
<sequence>MESIEQKANLDIPNPFQTLTCLPISPRQTQCVAYKDEFLICGGCETNECYSYHTIKNQYKYICSYPSNVNIFGHCVVKYVNNNKDTNKSDITLLSFGGQDGNKIKHTLIMNYVSVWNDENENIKKHCNEWTPFIDNNNDNKIIIGSHEDDYQGARAIIGGSDNHLLFITYPPKNISIANLNTLKYIMHEDLPIDSETRNHCFISKENKNKNKNKNEMLLFCKNTGLSIKYDEDNNTLEFHKIRVCASLKMSESYGYIYINDFILFFGGDDLSISDKIHKYCITENKWIQYEQTLPVLLENCTAVLAENATFIHILGVINGSEESIHMKINVKEWMKEGGRQQQWMMEDKEIVDLEEINIELEEMKPHLDIRKLKVEKILIIFLFLFV</sequence>
<organism evidence="1 2">
    <name type="scientific">Reticulomyxa filosa</name>
    <dbReference type="NCBI Taxonomy" id="46433"/>
    <lineage>
        <taxon>Eukaryota</taxon>
        <taxon>Sar</taxon>
        <taxon>Rhizaria</taxon>
        <taxon>Retaria</taxon>
        <taxon>Foraminifera</taxon>
        <taxon>Monothalamids</taxon>
        <taxon>Reticulomyxidae</taxon>
        <taxon>Reticulomyxa</taxon>
    </lineage>
</organism>
<dbReference type="Proteomes" id="UP000023152">
    <property type="component" value="Unassembled WGS sequence"/>
</dbReference>
<evidence type="ECO:0008006" key="3">
    <source>
        <dbReference type="Google" id="ProtNLM"/>
    </source>
</evidence>
<protein>
    <recommendedName>
        <fullName evidence="3">Kelch motif family protein</fullName>
    </recommendedName>
</protein>
<dbReference type="OrthoDB" id="432528at2759"/>
<dbReference type="InterPro" id="IPR015915">
    <property type="entry name" value="Kelch-typ_b-propeller"/>
</dbReference>
<evidence type="ECO:0000313" key="1">
    <source>
        <dbReference type="EMBL" id="ETO07392.1"/>
    </source>
</evidence>
<name>X6M1X3_RETFI</name>
<gene>
    <name evidence="1" type="ORF">RFI_29997</name>
</gene>
<comment type="caution">
    <text evidence="1">The sequence shown here is derived from an EMBL/GenBank/DDBJ whole genome shotgun (WGS) entry which is preliminary data.</text>
</comment>